<proteinExistence type="predicted"/>
<keyword evidence="1" id="KW-1133">Transmembrane helix</keyword>
<dbReference type="EMBL" id="REFW01000001">
    <property type="protein sequence ID" value="RMB61663.1"/>
    <property type="molecule type" value="Genomic_DNA"/>
</dbReference>
<evidence type="ECO:0000313" key="2">
    <source>
        <dbReference type="EMBL" id="RMB61663.1"/>
    </source>
</evidence>
<evidence type="ECO:0000313" key="3">
    <source>
        <dbReference type="Proteomes" id="UP000275256"/>
    </source>
</evidence>
<reference evidence="2 3" key="1">
    <citation type="submission" date="2018-10" db="EMBL/GenBank/DDBJ databases">
        <title>Tessaracoccus antarcticuss sp. nov., isolated from sediment.</title>
        <authorList>
            <person name="Zhou L.Y."/>
            <person name="Du Z.J."/>
        </authorList>
    </citation>
    <scope>NUCLEOTIDE SEQUENCE [LARGE SCALE GENOMIC DNA]</scope>
    <source>
        <strain evidence="2 3">JDX10</strain>
    </source>
</reference>
<feature type="transmembrane region" description="Helical" evidence="1">
    <location>
        <begin position="21"/>
        <end position="42"/>
    </location>
</feature>
<keyword evidence="1" id="KW-0472">Membrane</keyword>
<dbReference type="Gene3D" id="1.20.1260.100">
    <property type="entry name" value="TspO/MBR protein"/>
    <property type="match status" value="1"/>
</dbReference>
<gene>
    <name evidence="2" type="ORF">EAX62_03250</name>
</gene>
<dbReference type="PANTHER" id="PTHR33802">
    <property type="entry name" value="SI:CH211-161H7.5-RELATED"/>
    <property type="match status" value="1"/>
</dbReference>
<dbReference type="InterPro" id="IPR038330">
    <property type="entry name" value="TspO/MBR-related_sf"/>
</dbReference>
<comment type="caution">
    <text evidence="2">The sequence shown here is derived from an EMBL/GenBank/DDBJ whole genome shotgun (WGS) entry which is preliminary data.</text>
</comment>
<feature type="transmembrane region" description="Helical" evidence="1">
    <location>
        <begin position="118"/>
        <end position="139"/>
    </location>
</feature>
<evidence type="ECO:0000256" key="1">
    <source>
        <dbReference type="SAM" id="Phobius"/>
    </source>
</evidence>
<feature type="transmembrane region" description="Helical" evidence="1">
    <location>
        <begin position="62"/>
        <end position="83"/>
    </location>
</feature>
<protein>
    <submittedName>
        <fullName evidence="2">Tryptophan-rich sensory protein</fullName>
    </submittedName>
</protein>
<name>A0A3M0GJ66_9ACTN</name>
<feature type="transmembrane region" description="Helical" evidence="1">
    <location>
        <begin position="239"/>
        <end position="258"/>
    </location>
</feature>
<keyword evidence="3" id="KW-1185">Reference proteome</keyword>
<feature type="transmembrane region" description="Helical" evidence="1">
    <location>
        <begin position="159"/>
        <end position="178"/>
    </location>
</feature>
<feature type="transmembrane region" description="Helical" evidence="1">
    <location>
        <begin position="215"/>
        <end position="233"/>
    </location>
</feature>
<dbReference type="GO" id="GO:0016020">
    <property type="term" value="C:membrane"/>
    <property type="evidence" value="ECO:0007669"/>
    <property type="project" value="UniProtKB-SubCell"/>
</dbReference>
<sequence>MTERGGSMGSSNDLARQITVTASEIFCVVGTLFGIGVIGTRVQESSGGALASDATLLAPDGPAFSIWSIIYAGLLAYTIWQWLPRNKTSTRHRAIGWLAAASMILNAVWLLVTQVGAIWVSVIVILALAVVLGSLLGILQRHPAEGTADKVITDGTFGLYLGWVTAATCANVTAAGVSSGWDLGTVGNQVLAVVILIVAIGLGVAFTLRLGPRFTVTAALAWGLAWIGIGRSTSDPQSTAVSVAAFAAAAVLLVFWFIRWQQQRRSTSVA</sequence>
<dbReference type="PANTHER" id="PTHR33802:SF1">
    <property type="entry name" value="XK-RELATED PROTEIN"/>
    <property type="match status" value="1"/>
</dbReference>
<keyword evidence="1" id="KW-0812">Transmembrane</keyword>
<organism evidence="2 3">
    <name type="scientific">Tessaracoccus antarcticus</name>
    <dbReference type="NCBI Taxonomy" id="2479848"/>
    <lineage>
        <taxon>Bacteria</taxon>
        <taxon>Bacillati</taxon>
        <taxon>Actinomycetota</taxon>
        <taxon>Actinomycetes</taxon>
        <taxon>Propionibacteriales</taxon>
        <taxon>Propionibacteriaceae</taxon>
        <taxon>Tessaracoccus</taxon>
    </lineage>
</organism>
<dbReference type="AlphaFoldDB" id="A0A3M0GJ66"/>
<accession>A0A3M0GJ66</accession>
<feature type="transmembrane region" description="Helical" evidence="1">
    <location>
        <begin position="190"/>
        <end position="208"/>
    </location>
</feature>
<dbReference type="Proteomes" id="UP000275256">
    <property type="component" value="Unassembled WGS sequence"/>
</dbReference>
<dbReference type="OrthoDB" id="5189031at2"/>
<feature type="transmembrane region" description="Helical" evidence="1">
    <location>
        <begin position="95"/>
        <end position="112"/>
    </location>
</feature>